<evidence type="ECO:0000256" key="1">
    <source>
        <dbReference type="SAM" id="Phobius"/>
    </source>
</evidence>
<dbReference type="RefSeq" id="WP_272141187.1">
    <property type="nucleotide sequence ID" value="NZ_JAQNDM010000002.1"/>
</dbReference>
<accession>A0ABT5DEK1</accession>
<dbReference type="EMBL" id="JAQNDM010000002">
    <property type="protein sequence ID" value="MDC0711228.1"/>
    <property type="molecule type" value="Genomic_DNA"/>
</dbReference>
<evidence type="ECO:0000313" key="3">
    <source>
        <dbReference type="Proteomes" id="UP001221838"/>
    </source>
</evidence>
<keyword evidence="1" id="KW-0812">Transmembrane</keyword>
<protein>
    <recommendedName>
        <fullName evidence="4">B box-type domain-containing protein</fullName>
    </recommendedName>
</protein>
<proteinExistence type="predicted"/>
<reference evidence="2 3" key="1">
    <citation type="submission" date="2022-11" db="EMBL/GenBank/DDBJ databases">
        <title>Minimal conservation of predation-associated metabolite biosynthetic gene clusters underscores biosynthetic potential of Myxococcota including descriptions for ten novel species: Archangium lansinium sp. nov., Myxococcus landrumus sp. nov., Nannocystis bai.</title>
        <authorList>
            <person name="Ahearne A."/>
            <person name="Stevens C."/>
            <person name="Dowd S."/>
        </authorList>
    </citation>
    <scope>NUCLEOTIDE SEQUENCE [LARGE SCALE GENOMIC DNA]</scope>
    <source>
        <strain evidence="2 3">NCWAL01</strain>
    </source>
</reference>
<organism evidence="2 3">
    <name type="scientific">Stigmatella ashevillensis</name>
    <dbReference type="NCBI Taxonomy" id="2995309"/>
    <lineage>
        <taxon>Bacteria</taxon>
        <taxon>Pseudomonadati</taxon>
        <taxon>Myxococcota</taxon>
        <taxon>Myxococcia</taxon>
        <taxon>Myxococcales</taxon>
        <taxon>Cystobacterineae</taxon>
        <taxon>Archangiaceae</taxon>
        <taxon>Stigmatella</taxon>
    </lineage>
</organism>
<keyword evidence="1" id="KW-0472">Membrane</keyword>
<sequence length="147" mass="15603">MSVEPTGAHCARHPEVAAVAPCARCGTFLCGECTELVGEAVYCAGCVLWLRQHGPASRGVQAVLVLNITAIFCFPMCGFSVPLLNFAAAASGLWWPPRELKRIRQGQGPLRGARQAQVAQGLAVVNLLLLGLWGAALLYAWGRGAIY</sequence>
<gene>
    <name evidence="2" type="ORF">POL68_22350</name>
</gene>
<evidence type="ECO:0000313" key="2">
    <source>
        <dbReference type="EMBL" id="MDC0711228.1"/>
    </source>
</evidence>
<keyword evidence="3" id="KW-1185">Reference proteome</keyword>
<keyword evidence="1" id="KW-1133">Transmembrane helix</keyword>
<name>A0ABT5DEK1_9BACT</name>
<feature type="transmembrane region" description="Helical" evidence="1">
    <location>
        <begin position="116"/>
        <end position="141"/>
    </location>
</feature>
<feature type="transmembrane region" description="Helical" evidence="1">
    <location>
        <begin position="62"/>
        <end position="95"/>
    </location>
</feature>
<evidence type="ECO:0008006" key="4">
    <source>
        <dbReference type="Google" id="ProtNLM"/>
    </source>
</evidence>
<comment type="caution">
    <text evidence="2">The sequence shown here is derived from an EMBL/GenBank/DDBJ whole genome shotgun (WGS) entry which is preliminary data.</text>
</comment>
<dbReference type="Proteomes" id="UP001221838">
    <property type="component" value="Unassembled WGS sequence"/>
</dbReference>